<accession>A0ABP9QI89</accession>
<dbReference type="Pfam" id="PF00582">
    <property type="entry name" value="Usp"/>
    <property type="match status" value="1"/>
</dbReference>
<comment type="caution">
    <text evidence="2">The sequence shown here is derived from an EMBL/GenBank/DDBJ whole genome shotgun (WGS) entry which is preliminary data.</text>
</comment>
<proteinExistence type="predicted"/>
<dbReference type="SUPFAM" id="SSF52402">
    <property type="entry name" value="Adenine nucleotide alpha hydrolases-like"/>
    <property type="match status" value="1"/>
</dbReference>
<evidence type="ECO:0000313" key="3">
    <source>
        <dbReference type="Proteomes" id="UP001428817"/>
    </source>
</evidence>
<dbReference type="RefSeq" id="WP_345703087.1">
    <property type="nucleotide sequence ID" value="NZ_BAABJP010000026.1"/>
</dbReference>
<protein>
    <submittedName>
        <fullName evidence="2">Universal stress protein</fullName>
    </submittedName>
</protein>
<feature type="domain" description="UspA" evidence="1">
    <location>
        <begin position="114"/>
        <end position="249"/>
    </location>
</feature>
<gene>
    <name evidence="2" type="ORF">GCM10023321_47800</name>
</gene>
<evidence type="ECO:0000313" key="2">
    <source>
        <dbReference type="EMBL" id="GAA5162342.1"/>
    </source>
</evidence>
<dbReference type="Gene3D" id="3.40.50.12370">
    <property type="match status" value="1"/>
</dbReference>
<dbReference type="Proteomes" id="UP001428817">
    <property type="component" value="Unassembled WGS sequence"/>
</dbReference>
<evidence type="ECO:0000259" key="1">
    <source>
        <dbReference type="Pfam" id="PF00582"/>
    </source>
</evidence>
<dbReference type="InterPro" id="IPR006016">
    <property type="entry name" value="UspA"/>
</dbReference>
<sequence>MVCLDSSRSGHAALRWAAEYARLHRSPITLALRTAEAPGAEGLADALATVREIAPGPTVDVRRRRCLRGPAELAEAGDGLLVLPADAPNAVSHALDAGCRVAFVPDRPASEGPVLLGVTTSTADEAIGSAFQEATTRKAVLRAVRVWFDPAVPIGLPTPEAFAAFDEAARRAQRELDAKVDGWAAEYPAVQVRKLVIADDPASALAALTHRARLLVVGQSARDNKTAVRLRSPLARVLRATRCPVLVVPDHVPHRR</sequence>
<keyword evidence="3" id="KW-1185">Reference proteome</keyword>
<reference evidence="3" key="1">
    <citation type="journal article" date="2019" name="Int. J. Syst. Evol. Microbiol.">
        <title>The Global Catalogue of Microorganisms (GCM) 10K type strain sequencing project: providing services to taxonomists for standard genome sequencing and annotation.</title>
        <authorList>
            <consortium name="The Broad Institute Genomics Platform"/>
            <consortium name="The Broad Institute Genome Sequencing Center for Infectious Disease"/>
            <person name="Wu L."/>
            <person name="Ma J."/>
        </authorList>
    </citation>
    <scope>NUCLEOTIDE SEQUENCE [LARGE SCALE GENOMIC DNA]</scope>
    <source>
        <strain evidence="3">JCM 18303</strain>
    </source>
</reference>
<dbReference type="EMBL" id="BAABJP010000026">
    <property type="protein sequence ID" value="GAA5162342.1"/>
    <property type="molecule type" value="Genomic_DNA"/>
</dbReference>
<organism evidence="2 3">
    <name type="scientific">Pseudonocardia eucalypti</name>
    <dbReference type="NCBI Taxonomy" id="648755"/>
    <lineage>
        <taxon>Bacteria</taxon>
        <taxon>Bacillati</taxon>
        <taxon>Actinomycetota</taxon>
        <taxon>Actinomycetes</taxon>
        <taxon>Pseudonocardiales</taxon>
        <taxon>Pseudonocardiaceae</taxon>
        <taxon>Pseudonocardia</taxon>
    </lineage>
</organism>
<name>A0ABP9QI89_9PSEU</name>